<reference evidence="2" key="1">
    <citation type="submission" date="2023-06" db="EMBL/GenBank/DDBJ databases">
        <title>Survivors Of The Sea: Transcriptome response of Skeletonema marinoi to long-term dormancy.</title>
        <authorList>
            <person name="Pinder M.I.M."/>
            <person name="Kourtchenko O."/>
            <person name="Robertson E.K."/>
            <person name="Larsson T."/>
            <person name="Maumus F."/>
            <person name="Osuna-Cruz C.M."/>
            <person name="Vancaester E."/>
            <person name="Stenow R."/>
            <person name="Vandepoele K."/>
            <person name="Ploug H."/>
            <person name="Bruchert V."/>
            <person name="Godhe A."/>
            <person name="Topel M."/>
        </authorList>
    </citation>
    <scope>NUCLEOTIDE SEQUENCE</scope>
    <source>
        <strain evidence="2">R05AC</strain>
    </source>
</reference>
<evidence type="ECO:0000256" key="1">
    <source>
        <dbReference type="SAM" id="MobiDB-lite"/>
    </source>
</evidence>
<feature type="compositionally biased region" description="Basic and acidic residues" evidence="1">
    <location>
        <begin position="166"/>
        <end position="180"/>
    </location>
</feature>
<organism evidence="2 3">
    <name type="scientific">Skeletonema marinoi</name>
    <dbReference type="NCBI Taxonomy" id="267567"/>
    <lineage>
        <taxon>Eukaryota</taxon>
        <taxon>Sar</taxon>
        <taxon>Stramenopiles</taxon>
        <taxon>Ochrophyta</taxon>
        <taxon>Bacillariophyta</taxon>
        <taxon>Coscinodiscophyceae</taxon>
        <taxon>Thalassiosirophycidae</taxon>
        <taxon>Thalassiosirales</taxon>
        <taxon>Skeletonemataceae</taxon>
        <taxon>Skeletonema</taxon>
        <taxon>Skeletonema marinoi-dohrnii complex</taxon>
    </lineage>
</organism>
<protein>
    <submittedName>
        <fullName evidence="2">Uncharacterized protein</fullName>
    </submittedName>
</protein>
<dbReference type="Proteomes" id="UP001224775">
    <property type="component" value="Unassembled WGS sequence"/>
</dbReference>
<name>A0AAD9DI42_9STRA</name>
<comment type="caution">
    <text evidence="2">The sequence shown here is derived from an EMBL/GenBank/DDBJ whole genome shotgun (WGS) entry which is preliminary data.</text>
</comment>
<gene>
    <name evidence="2" type="ORF">QTG54_002268</name>
</gene>
<dbReference type="EMBL" id="JATAAI010000003">
    <property type="protein sequence ID" value="KAK1746924.1"/>
    <property type="molecule type" value="Genomic_DNA"/>
</dbReference>
<evidence type="ECO:0000313" key="2">
    <source>
        <dbReference type="EMBL" id="KAK1746924.1"/>
    </source>
</evidence>
<keyword evidence="3" id="KW-1185">Reference proteome</keyword>
<accession>A0AAD9DI42</accession>
<feature type="region of interest" description="Disordered" evidence="1">
    <location>
        <begin position="166"/>
        <end position="202"/>
    </location>
</feature>
<evidence type="ECO:0000313" key="3">
    <source>
        <dbReference type="Proteomes" id="UP001224775"/>
    </source>
</evidence>
<dbReference type="AlphaFoldDB" id="A0AAD9DI42"/>
<proteinExistence type="predicted"/>
<sequence length="546" mass="61147">MGSVTIHLLVEKSLKTDDVPLPEDDDFHFESTSHILLADSSLVELMDLVELKPTVCNNNKDKLQNVTILDLSYNPVKNISSIVRMNTELSGPRSKTLHSMNWYPSGKLCILPLPASKSMVDNTNIEKGDEVMLQRFLTWQSRNVVHDEDFAYNDPTMQNQQYATANKKDETDNDDTHQEEQQGQTKPPRAKKKRSEKQRTQRLDNIIQNLARTSKDGKKKRVSDKVRTMLIKSRADGNKKLRMEDRFHLELLCLIDDGDNNMLASTTAASKDNSASSYRFFSRVTTAGRVASSVSGPIGKSMSVEFLVSLNNIYRRLPNTMSLHDAQQGGWLQEFDTTVIRTFSLEQDCQSKSVLELESDADSDIGADAMQVEDIDLDASAGASPIDKQDVCNPESDKQDDHFQQRLHMVYNTTSADKSAKKKKPVSKQVQRMLIKSKSTGNKGIKPDDRVHLDIVIFNDDGSEDISGACSSSFRFFSKRTSIEQLASTFQDKKGQTAEIFVAKPSATSSLGFAYHQLPTANLTLEDALKNGLEDFGRIIVRLSCE</sequence>